<feature type="transmembrane region" description="Helical" evidence="9">
    <location>
        <begin position="135"/>
        <end position="156"/>
    </location>
</feature>
<feature type="transmembrane region" description="Helical" evidence="9">
    <location>
        <begin position="168"/>
        <end position="189"/>
    </location>
</feature>
<evidence type="ECO:0000256" key="3">
    <source>
        <dbReference type="ARBA" id="ARBA00022448"/>
    </source>
</evidence>
<evidence type="ECO:0000256" key="7">
    <source>
        <dbReference type="ARBA" id="ARBA00022989"/>
    </source>
</evidence>
<comment type="similarity">
    <text evidence="2">Belongs to the SWEET sugar transporter family.</text>
</comment>
<keyword evidence="11" id="KW-1185">Reference proteome</keyword>
<accession>A0ABR4NGM3</accession>
<evidence type="ECO:0000256" key="8">
    <source>
        <dbReference type="ARBA" id="ARBA00023136"/>
    </source>
</evidence>
<dbReference type="PANTHER" id="PTHR10791">
    <property type="entry name" value="RAG1-ACTIVATING PROTEIN 1"/>
    <property type="match status" value="1"/>
</dbReference>
<dbReference type="PANTHER" id="PTHR10791:SF224">
    <property type="entry name" value="SUGAR TRANSPORTER SWEET"/>
    <property type="match status" value="1"/>
</dbReference>
<keyword evidence="6" id="KW-0677">Repeat</keyword>
<dbReference type="Gene3D" id="1.20.1280.290">
    <property type="match status" value="2"/>
</dbReference>
<organism evidence="10 11">
    <name type="scientific">Polyrhizophydium stewartii</name>
    <dbReference type="NCBI Taxonomy" id="2732419"/>
    <lineage>
        <taxon>Eukaryota</taxon>
        <taxon>Fungi</taxon>
        <taxon>Fungi incertae sedis</taxon>
        <taxon>Chytridiomycota</taxon>
        <taxon>Chytridiomycota incertae sedis</taxon>
        <taxon>Chytridiomycetes</taxon>
        <taxon>Rhizophydiales</taxon>
        <taxon>Rhizophydiales incertae sedis</taxon>
        <taxon>Polyrhizophydium</taxon>
    </lineage>
</organism>
<dbReference type="InterPro" id="IPR047664">
    <property type="entry name" value="SWEET"/>
</dbReference>
<evidence type="ECO:0000256" key="9">
    <source>
        <dbReference type="SAM" id="Phobius"/>
    </source>
</evidence>
<name>A0ABR4NGM3_9FUNG</name>
<comment type="subcellular location">
    <subcellularLocation>
        <location evidence="1">Endomembrane system</location>
        <topology evidence="1">Multi-pass membrane protein</topology>
    </subcellularLocation>
</comment>
<evidence type="ECO:0000313" key="11">
    <source>
        <dbReference type="Proteomes" id="UP001527925"/>
    </source>
</evidence>
<gene>
    <name evidence="10" type="ORF">HK105_201500</name>
</gene>
<dbReference type="EMBL" id="JADGIZ020000005">
    <property type="protein sequence ID" value="KAL2918666.1"/>
    <property type="molecule type" value="Genomic_DNA"/>
</dbReference>
<keyword evidence="8 9" id="KW-0472">Membrane</keyword>
<feature type="transmembrane region" description="Helical" evidence="9">
    <location>
        <begin position="106"/>
        <end position="129"/>
    </location>
</feature>
<evidence type="ECO:0000256" key="2">
    <source>
        <dbReference type="ARBA" id="ARBA00007809"/>
    </source>
</evidence>
<dbReference type="InterPro" id="IPR004316">
    <property type="entry name" value="SWEET_rpt"/>
</dbReference>
<keyword evidence="5 9" id="KW-0812">Transmembrane</keyword>
<evidence type="ECO:0008006" key="12">
    <source>
        <dbReference type="Google" id="ProtNLM"/>
    </source>
</evidence>
<feature type="transmembrane region" description="Helical" evidence="9">
    <location>
        <begin position="20"/>
        <end position="39"/>
    </location>
</feature>
<evidence type="ECO:0000256" key="1">
    <source>
        <dbReference type="ARBA" id="ARBA00004127"/>
    </source>
</evidence>
<protein>
    <recommendedName>
        <fullName evidence="12">Bidirectional sugar transporter SWEET</fullName>
    </recommendedName>
</protein>
<comment type="caution">
    <text evidence="10">The sequence shown here is derived from an EMBL/GenBank/DDBJ whole genome shotgun (WGS) entry which is preliminary data.</text>
</comment>
<keyword evidence="7 9" id="KW-1133">Transmembrane helix</keyword>
<feature type="transmembrane region" description="Helical" evidence="9">
    <location>
        <begin position="51"/>
        <end position="69"/>
    </location>
</feature>
<proteinExistence type="inferred from homology"/>
<sequence length="247" mass="26360">MADCDTDQCRLLLHHVVPGIGVLTALWIFVAPLASVRGIQDSQSIGAVNPLPFPMIVANCLCWLVYGLLVQDPYVFGPNIAGYQLGLYYTLTAYNHADAAFRSRVLTILVASSLLVFSGGFISFIVLHGQGDARTIMGSICVVILAVFYSAPLSTVRQVIKRRDSSPIDLTLAIASIANSSLWTVYGFAVGDGFIWGPNLLGVVFGAVQFGLMAIFPRRSSTLARLDAVSAGGGRGEEARLTSTDSD</sequence>
<feature type="transmembrane region" description="Helical" evidence="9">
    <location>
        <begin position="195"/>
        <end position="216"/>
    </location>
</feature>
<dbReference type="Pfam" id="PF03083">
    <property type="entry name" value="MtN3_slv"/>
    <property type="match status" value="2"/>
</dbReference>
<evidence type="ECO:0000313" key="10">
    <source>
        <dbReference type="EMBL" id="KAL2918666.1"/>
    </source>
</evidence>
<keyword evidence="4" id="KW-0762">Sugar transport</keyword>
<reference evidence="10 11" key="1">
    <citation type="submission" date="2023-09" db="EMBL/GenBank/DDBJ databases">
        <title>Pangenome analysis of Batrachochytrium dendrobatidis and related Chytrids.</title>
        <authorList>
            <person name="Yacoub M.N."/>
            <person name="Stajich J.E."/>
            <person name="James T.Y."/>
        </authorList>
    </citation>
    <scope>NUCLEOTIDE SEQUENCE [LARGE SCALE GENOMIC DNA]</scope>
    <source>
        <strain evidence="10 11">JEL0888</strain>
    </source>
</reference>
<evidence type="ECO:0000256" key="4">
    <source>
        <dbReference type="ARBA" id="ARBA00022597"/>
    </source>
</evidence>
<evidence type="ECO:0000256" key="5">
    <source>
        <dbReference type="ARBA" id="ARBA00022692"/>
    </source>
</evidence>
<dbReference type="Proteomes" id="UP001527925">
    <property type="component" value="Unassembled WGS sequence"/>
</dbReference>
<keyword evidence="3" id="KW-0813">Transport</keyword>
<evidence type="ECO:0000256" key="6">
    <source>
        <dbReference type="ARBA" id="ARBA00022737"/>
    </source>
</evidence>